<sequence>MNDRSVWAPEVLNVCLPACKVRHGQSESEMENMCRPGCERASSKQWEAKSKSFRTYSPLSAPTLIFVSEENLSLLLLSSFLCTFSLRKHPRFFFFFFFFEA</sequence>
<evidence type="ECO:0000313" key="2">
    <source>
        <dbReference type="Proteomes" id="UP000053144"/>
    </source>
</evidence>
<dbReference type="Gramene" id="KOM49293">
    <property type="protein sequence ID" value="KOM49293"/>
    <property type="gene ID" value="LR48_Vigan08g012000"/>
</dbReference>
<evidence type="ECO:0000313" key="1">
    <source>
        <dbReference type="EMBL" id="KOM49293.1"/>
    </source>
</evidence>
<organism evidence="1 2">
    <name type="scientific">Phaseolus angularis</name>
    <name type="common">Azuki bean</name>
    <name type="synonym">Vigna angularis</name>
    <dbReference type="NCBI Taxonomy" id="3914"/>
    <lineage>
        <taxon>Eukaryota</taxon>
        <taxon>Viridiplantae</taxon>
        <taxon>Streptophyta</taxon>
        <taxon>Embryophyta</taxon>
        <taxon>Tracheophyta</taxon>
        <taxon>Spermatophyta</taxon>
        <taxon>Magnoliopsida</taxon>
        <taxon>eudicotyledons</taxon>
        <taxon>Gunneridae</taxon>
        <taxon>Pentapetalae</taxon>
        <taxon>rosids</taxon>
        <taxon>fabids</taxon>
        <taxon>Fabales</taxon>
        <taxon>Fabaceae</taxon>
        <taxon>Papilionoideae</taxon>
        <taxon>50 kb inversion clade</taxon>
        <taxon>NPAAA clade</taxon>
        <taxon>indigoferoid/millettioid clade</taxon>
        <taxon>Phaseoleae</taxon>
        <taxon>Vigna</taxon>
    </lineage>
</organism>
<protein>
    <submittedName>
        <fullName evidence="1">Uncharacterized protein</fullName>
    </submittedName>
</protein>
<accession>A0A0L9V2L5</accession>
<gene>
    <name evidence="1" type="ORF">LR48_Vigan08g012000</name>
</gene>
<dbReference type="Proteomes" id="UP000053144">
    <property type="component" value="Chromosome 8"/>
</dbReference>
<dbReference type="AlphaFoldDB" id="A0A0L9V2L5"/>
<dbReference type="EMBL" id="CM003378">
    <property type="protein sequence ID" value="KOM49293.1"/>
    <property type="molecule type" value="Genomic_DNA"/>
</dbReference>
<name>A0A0L9V2L5_PHAAN</name>
<proteinExistence type="predicted"/>
<reference evidence="2" key="1">
    <citation type="journal article" date="2015" name="Proc. Natl. Acad. Sci. U.S.A.">
        <title>Genome sequencing of adzuki bean (Vigna angularis) provides insight into high starch and low fat accumulation and domestication.</title>
        <authorList>
            <person name="Yang K."/>
            <person name="Tian Z."/>
            <person name="Chen C."/>
            <person name="Luo L."/>
            <person name="Zhao B."/>
            <person name="Wang Z."/>
            <person name="Yu L."/>
            <person name="Li Y."/>
            <person name="Sun Y."/>
            <person name="Li W."/>
            <person name="Chen Y."/>
            <person name="Li Y."/>
            <person name="Zhang Y."/>
            <person name="Ai D."/>
            <person name="Zhao J."/>
            <person name="Shang C."/>
            <person name="Ma Y."/>
            <person name="Wu B."/>
            <person name="Wang M."/>
            <person name="Gao L."/>
            <person name="Sun D."/>
            <person name="Zhang P."/>
            <person name="Guo F."/>
            <person name="Wang W."/>
            <person name="Li Y."/>
            <person name="Wang J."/>
            <person name="Varshney R.K."/>
            <person name="Wang J."/>
            <person name="Ling H.Q."/>
            <person name="Wan P."/>
        </authorList>
    </citation>
    <scope>NUCLEOTIDE SEQUENCE</scope>
    <source>
        <strain evidence="2">cv. Jingnong 6</strain>
    </source>
</reference>